<dbReference type="InterPro" id="IPR013830">
    <property type="entry name" value="SGNH_hydro"/>
</dbReference>
<evidence type="ECO:0000313" key="2">
    <source>
        <dbReference type="EMBL" id="QIS05922.1"/>
    </source>
</evidence>
<name>A0A6G9XYA7_NOCBR</name>
<dbReference type="EMBL" id="CP046171">
    <property type="protein sequence ID" value="QIS05922.1"/>
    <property type="molecule type" value="Genomic_DNA"/>
</dbReference>
<gene>
    <name evidence="2" type="ORF">F5X71_29680</name>
</gene>
<proteinExistence type="predicted"/>
<organism evidence="2 3">
    <name type="scientific">Nocardia brasiliensis</name>
    <dbReference type="NCBI Taxonomy" id="37326"/>
    <lineage>
        <taxon>Bacteria</taxon>
        <taxon>Bacillati</taxon>
        <taxon>Actinomycetota</taxon>
        <taxon>Actinomycetes</taxon>
        <taxon>Mycobacteriales</taxon>
        <taxon>Nocardiaceae</taxon>
        <taxon>Nocardia</taxon>
    </lineage>
</organism>
<protein>
    <recommendedName>
        <fullName evidence="1">SGNH hydrolase-type esterase domain-containing protein</fullName>
    </recommendedName>
</protein>
<dbReference type="Gene3D" id="3.40.50.1110">
    <property type="entry name" value="SGNH hydrolase"/>
    <property type="match status" value="1"/>
</dbReference>
<dbReference type="Proteomes" id="UP000501705">
    <property type="component" value="Chromosome"/>
</dbReference>
<sequence length="395" mass="42128">MNYIEDGIAGAYASEKTRIISYCNGGMDQTVAPNITVSTQAGFRTSIKLPVSTRRWRVKLRNFGMTGASKTALTGKGVRFGEAARVTTGNGTTSRTGGFVANSATTIVSGDFPIPGDGSWYYTPWVTTPLEAGREYLLAIGYTVSSSTSVQTTIGECFYWTSAASALDPTVTSGSSIPAGIPIDFVVEFECVSARSAWLFIGDSIAEGVMGSPGTSASSIVPQPIWRSYPQLWATRNDALVLNMSMAGIMTPQFNSYPEFFSRLDLAGAQLDGAVIATGSNDFNQGRTLAQFQGDVSALMAKVRTTIGDKPIYLCTTIPRSSTGYAERSAANRWMATLPYGAAGVVDMDGTLRTWNGSSYVLEDDYTCDTIHPSFLGSERMAAALASVVAPIRDR</sequence>
<feature type="domain" description="SGNH hydrolase-type esterase" evidence="1">
    <location>
        <begin position="200"/>
        <end position="378"/>
    </location>
</feature>
<dbReference type="InterPro" id="IPR036514">
    <property type="entry name" value="SGNH_hydro_sf"/>
</dbReference>
<dbReference type="SUPFAM" id="SSF52266">
    <property type="entry name" value="SGNH hydrolase"/>
    <property type="match status" value="1"/>
</dbReference>
<reference evidence="2 3" key="1">
    <citation type="journal article" date="2019" name="ACS Chem. Biol.">
        <title>Identification and Mobilization of a Cryptic Antibiotic Biosynthesis Gene Locus from a Human-Pathogenic Nocardia Isolate.</title>
        <authorList>
            <person name="Herisse M."/>
            <person name="Ishida K."/>
            <person name="Porter J.L."/>
            <person name="Howden B."/>
            <person name="Hertweck C."/>
            <person name="Stinear T.P."/>
            <person name="Pidot S.J."/>
        </authorList>
    </citation>
    <scope>NUCLEOTIDE SEQUENCE [LARGE SCALE GENOMIC DNA]</scope>
    <source>
        <strain evidence="2 3">AUSMDU00024985</strain>
    </source>
</reference>
<evidence type="ECO:0000259" key="1">
    <source>
        <dbReference type="Pfam" id="PF13472"/>
    </source>
</evidence>
<dbReference type="Pfam" id="PF13472">
    <property type="entry name" value="Lipase_GDSL_2"/>
    <property type="match status" value="1"/>
</dbReference>
<dbReference type="AlphaFoldDB" id="A0A6G9XYA7"/>
<evidence type="ECO:0000313" key="3">
    <source>
        <dbReference type="Proteomes" id="UP000501705"/>
    </source>
</evidence>
<dbReference type="RefSeq" id="WP_167464976.1">
    <property type="nucleotide sequence ID" value="NZ_CP046171.1"/>
</dbReference>
<accession>A0A6G9XYA7</accession>
<dbReference type="CDD" id="cd00229">
    <property type="entry name" value="SGNH_hydrolase"/>
    <property type="match status" value="1"/>
</dbReference>